<reference evidence="2" key="1">
    <citation type="submission" date="2016-09" db="EMBL/GenBank/DDBJ databases">
        <authorList>
            <person name="Capua I."/>
            <person name="De Benedictis P."/>
            <person name="Joannis T."/>
            <person name="Lombin L.H."/>
            <person name="Cattoli G."/>
        </authorList>
    </citation>
    <scope>NUCLEOTIDE SEQUENCE</scope>
    <source>
        <strain evidence="2">B9</strain>
    </source>
</reference>
<proteinExistence type="predicted"/>
<gene>
    <name evidence="2" type="ORF">CNECB9_1980009</name>
</gene>
<dbReference type="AlphaFoldDB" id="A0A1K0ID06"/>
<dbReference type="EMBL" id="FMSH01000110">
    <property type="protein sequence ID" value="SCU74749.1"/>
    <property type="molecule type" value="Genomic_DNA"/>
</dbReference>
<feature type="compositionally biased region" description="Low complexity" evidence="1">
    <location>
        <begin position="10"/>
        <end position="26"/>
    </location>
</feature>
<accession>A0A1K0ID06</accession>
<evidence type="ECO:0000313" key="2">
    <source>
        <dbReference type="EMBL" id="SCU74749.1"/>
    </source>
</evidence>
<protein>
    <submittedName>
        <fullName evidence="2">Uncharacterized protein</fullName>
    </submittedName>
</protein>
<evidence type="ECO:0000256" key="1">
    <source>
        <dbReference type="SAM" id="MobiDB-lite"/>
    </source>
</evidence>
<organism evidence="2">
    <name type="scientific">Cupriavidus necator</name>
    <name type="common">Alcaligenes eutrophus</name>
    <name type="synonym">Ralstonia eutropha</name>
    <dbReference type="NCBI Taxonomy" id="106590"/>
    <lineage>
        <taxon>Bacteria</taxon>
        <taxon>Pseudomonadati</taxon>
        <taxon>Pseudomonadota</taxon>
        <taxon>Betaproteobacteria</taxon>
        <taxon>Burkholderiales</taxon>
        <taxon>Burkholderiaceae</taxon>
        <taxon>Cupriavidus</taxon>
    </lineage>
</organism>
<feature type="region of interest" description="Disordered" evidence="1">
    <location>
        <begin position="1"/>
        <end position="39"/>
    </location>
</feature>
<sequence length="88" mass="9806">MRAERSPRDQAANGSAAARASLRAQAPKSLPRTPKRGYVGRIRVSTEAKPRQNPGFSRGFTFRTHENPLTYGTFRYDSVGVEKTIAQR</sequence>
<name>A0A1K0ID06_CUPNE</name>